<dbReference type="NCBIfam" id="TIGR00731">
    <property type="entry name" value="bL25_bact_ctc"/>
    <property type="match status" value="1"/>
</dbReference>
<name>A0A0K6IRX5_9PROT</name>
<dbReference type="Gene3D" id="2.40.240.10">
    <property type="entry name" value="Ribosomal Protein L25, Chain P"/>
    <property type="match status" value="1"/>
</dbReference>
<dbReference type="GO" id="GO:0022625">
    <property type="term" value="C:cytosolic large ribosomal subunit"/>
    <property type="evidence" value="ECO:0007669"/>
    <property type="project" value="TreeGrafter"/>
</dbReference>
<comment type="subunit">
    <text evidence="5">Part of the 50S ribosomal subunit; part of the 5S rRNA/L5/L18/L25 subcomplex. Contacts the 5S rRNA. Binds to the 5S rRNA independently of L5 and L18.</text>
</comment>
<dbReference type="InterPro" id="IPR020055">
    <property type="entry name" value="Ribosomal_bL25_short"/>
</dbReference>
<dbReference type="NCBIfam" id="NF004130">
    <property type="entry name" value="PRK05618.1-5"/>
    <property type="match status" value="1"/>
</dbReference>
<dbReference type="CDD" id="cd00495">
    <property type="entry name" value="Ribosomal_L25_TL5_CTC"/>
    <property type="match status" value="1"/>
</dbReference>
<dbReference type="AlphaFoldDB" id="A0A0K6IRX5"/>
<gene>
    <name evidence="5" type="primary">rplY</name>
    <name evidence="5" type="synonym">ctc</name>
    <name evidence="8" type="ORF">Ga0061068_102174</name>
</gene>
<evidence type="ECO:0000256" key="3">
    <source>
        <dbReference type="ARBA" id="ARBA00022980"/>
    </source>
</evidence>
<dbReference type="InterPro" id="IPR001021">
    <property type="entry name" value="Ribosomal_bL25_long"/>
</dbReference>
<dbReference type="RefSeq" id="WP_055422890.1">
    <property type="nucleotide sequence ID" value="NZ_CYHH01000002.1"/>
</dbReference>
<keyword evidence="1 5" id="KW-0699">rRNA-binding</keyword>
<dbReference type="InterPro" id="IPR020057">
    <property type="entry name" value="Ribosomal_bL25_b-dom"/>
</dbReference>
<feature type="domain" description="Large ribosomal subunit protein bL25 beta" evidence="7">
    <location>
        <begin position="100"/>
        <end position="185"/>
    </location>
</feature>
<dbReference type="GO" id="GO:0008097">
    <property type="term" value="F:5S rRNA binding"/>
    <property type="evidence" value="ECO:0007669"/>
    <property type="project" value="InterPro"/>
</dbReference>
<evidence type="ECO:0000313" key="8">
    <source>
        <dbReference type="EMBL" id="CUB05856.1"/>
    </source>
</evidence>
<proteinExistence type="inferred from homology"/>
<dbReference type="NCBIfam" id="NF004128">
    <property type="entry name" value="PRK05618.1-2"/>
    <property type="match status" value="1"/>
</dbReference>
<dbReference type="Proteomes" id="UP000182108">
    <property type="component" value="Unassembled WGS sequence"/>
</dbReference>
<sequence>MQITVKASRRTEQGTRASRRLRRAGRVPGIVYGGDKAPQPITLDHNEIYHQLNNEAFHASILMLEIDGERESVLLRDAQWHAYKPLVLHVDFQRVSANEKIHLNVPLHFIGAEESPAVKLGGCIVSHVLTEVEVRCLPKDLPEYLTVDLSGLQPEQSLHLSQLSLPPGVEIVHHGEGDPVVATALKVRGEAEGEGGEAAAS</sequence>
<dbReference type="HAMAP" id="MF_01336">
    <property type="entry name" value="Ribosomal_bL25"/>
    <property type="match status" value="1"/>
</dbReference>
<dbReference type="GO" id="GO:0006412">
    <property type="term" value="P:translation"/>
    <property type="evidence" value="ECO:0007669"/>
    <property type="project" value="UniProtKB-UniRule"/>
</dbReference>
<keyword evidence="2 5" id="KW-0694">RNA-binding</keyword>
<evidence type="ECO:0000259" key="6">
    <source>
        <dbReference type="Pfam" id="PF01386"/>
    </source>
</evidence>
<dbReference type="Gene3D" id="2.170.120.20">
    <property type="entry name" value="Ribosomal protein L25, beta domain"/>
    <property type="match status" value="1"/>
</dbReference>
<comment type="similarity">
    <text evidence="5">Belongs to the bacterial ribosomal protein bL25 family. CTC subfamily.</text>
</comment>
<dbReference type="Pfam" id="PF01386">
    <property type="entry name" value="Ribosomal_L25p"/>
    <property type="match status" value="1"/>
</dbReference>
<dbReference type="InterPro" id="IPR020056">
    <property type="entry name" value="Rbsml_bL25/Gln-tRNA_synth_N"/>
</dbReference>
<evidence type="ECO:0000256" key="5">
    <source>
        <dbReference type="HAMAP-Rule" id="MF_01334"/>
    </source>
</evidence>
<dbReference type="NCBIfam" id="NF004612">
    <property type="entry name" value="PRK05943.1"/>
    <property type="match status" value="1"/>
</dbReference>
<reference evidence="9" key="1">
    <citation type="submission" date="2015-08" db="EMBL/GenBank/DDBJ databases">
        <authorList>
            <person name="Babu N.S."/>
            <person name="Beckwith C.J."/>
            <person name="Beseler K.G."/>
            <person name="Brison A."/>
            <person name="Carone J.V."/>
            <person name="Caskin T.P."/>
            <person name="Diamond M."/>
            <person name="Durham M.E."/>
            <person name="Foxe J.M."/>
            <person name="Go M."/>
            <person name="Henderson B.A."/>
            <person name="Jones I.B."/>
            <person name="McGettigan J.A."/>
            <person name="Micheletti S.J."/>
            <person name="Nasrallah M.E."/>
            <person name="Ortiz D."/>
            <person name="Piller C.R."/>
            <person name="Privatt S.R."/>
            <person name="Schneider S.L."/>
            <person name="Sharp S."/>
            <person name="Smith T.C."/>
            <person name="Stanton J.D."/>
            <person name="Ullery H.E."/>
            <person name="Wilson R.J."/>
            <person name="Serrano M.G."/>
            <person name="Buck G."/>
            <person name="Lee V."/>
            <person name="Wang Y."/>
            <person name="Carvalho R."/>
            <person name="Voegtly L."/>
            <person name="Shi R."/>
            <person name="Duckworth R."/>
            <person name="Johnson A."/>
            <person name="Loviza R."/>
            <person name="Walstead R."/>
            <person name="Shah Z."/>
            <person name="Kiflezghi M."/>
            <person name="Wade K."/>
            <person name="Ball S.L."/>
            <person name="Bradley K.W."/>
            <person name="Asai D.J."/>
            <person name="Bowman C.A."/>
            <person name="Russell D.A."/>
            <person name="Pope W.H."/>
            <person name="Jacobs-Sera D."/>
            <person name="Hendrix R.W."/>
            <person name="Hatfull G.F."/>
        </authorList>
    </citation>
    <scope>NUCLEOTIDE SEQUENCE [LARGE SCALE GENOMIC DNA]</scope>
    <source>
        <strain evidence="9">JCM 19170</strain>
    </source>
</reference>
<evidence type="ECO:0000256" key="1">
    <source>
        <dbReference type="ARBA" id="ARBA00022730"/>
    </source>
</evidence>
<dbReference type="EMBL" id="CYHH01000002">
    <property type="protein sequence ID" value="CUB05856.1"/>
    <property type="molecule type" value="Genomic_DNA"/>
</dbReference>
<dbReference type="InterPro" id="IPR037121">
    <property type="entry name" value="Ribosomal_bL25_C"/>
</dbReference>
<protein>
    <recommendedName>
        <fullName evidence="5">Large ribosomal subunit protein bL25</fullName>
    </recommendedName>
    <alternativeName>
        <fullName evidence="5">General stress protein CTC</fullName>
    </alternativeName>
</protein>
<dbReference type="OrthoDB" id="9806411at2"/>
<dbReference type="PANTHER" id="PTHR33284:SF1">
    <property type="entry name" value="RIBOSOMAL PROTEIN L25_GLN-TRNA SYNTHETASE, ANTI-CODON-BINDING DOMAIN-CONTAINING PROTEIN"/>
    <property type="match status" value="1"/>
</dbReference>
<comment type="function">
    <text evidence="5">This is one of the proteins that binds to the 5S RNA in the ribosome where it forms part of the central protuberance.</text>
</comment>
<evidence type="ECO:0000256" key="4">
    <source>
        <dbReference type="ARBA" id="ARBA00023274"/>
    </source>
</evidence>
<organism evidence="8 9">
    <name type="scientific">Tepidiphilus thermophilus</name>
    <dbReference type="NCBI Taxonomy" id="876478"/>
    <lineage>
        <taxon>Bacteria</taxon>
        <taxon>Pseudomonadati</taxon>
        <taxon>Pseudomonadota</taxon>
        <taxon>Hydrogenophilia</taxon>
        <taxon>Hydrogenophilales</taxon>
        <taxon>Hydrogenophilaceae</taxon>
        <taxon>Tepidiphilus</taxon>
    </lineage>
</organism>
<evidence type="ECO:0000256" key="2">
    <source>
        <dbReference type="ARBA" id="ARBA00022884"/>
    </source>
</evidence>
<dbReference type="InterPro" id="IPR020930">
    <property type="entry name" value="Ribosomal_uL5_bac-type"/>
</dbReference>
<dbReference type="InterPro" id="IPR029751">
    <property type="entry name" value="Ribosomal_L25_dom"/>
</dbReference>
<dbReference type="SUPFAM" id="SSF50715">
    <property type="entry name" value="Ribosomal protein L25-like"/>
    <property type="match status" value="1"/>
</dbReference>
<feature type="domain" description="Large ribosomal subunit protein bL25 L25" evidence="6">
    <location>
        <begin position="6"/>
        <end position="92"/>
    </location>
</feature>
<evidence type="ECO:0000313" key="9">
    <source>
        <dbReference type="Proteomes" id="UP000182108"/>
    </source>
</evidence>
<evidence type="ECO:0000259" key="7">
    <source>
        <dbReference type="Pfam" id="PF14693"/>
    </source>
</evidence>
<dbReference type="PANTHER" id="PTHR33284">
    <property type="entry name" value="RIBOSOMAL PROTEIN L25/GLN-TRNA SYNTHETASE, ANTI-CODON-BINDING DOMAIN-CONTAINING PROTEIN"/>
    <property type="match status" value="1"/>
</dbReference>
<dbReference type="InterPro" id="IPR011035">
    <property type="entry name" value="Ribosomal_bL25/Gln-tRNA_synth"/>
</dbReference>
<dbReference type="GO" id="GO:0003735">
    <property type="term" value="F:structural constituent of ribosome"/>
    <property type="evidence" value="ECO:0007669"/>
    <property type="project" value="InterPro"/>
</dbReference>
<dbReference type="Pfam" id="PF14693">
    <property type="entry name" value="Ribosomal_TL5_C"/>
    <property type="match status" value="1"/>
</dbReference>
<keyword evidence="9" id="KW-1185">Reference proteome</keyword>
<accession>A0A0K6IRX5</accession>
<keyword evidence="4 5" id="KW-0687">Ribonucleoprotein</keyword>
<keyword evidence="3 5" id="KW-0689">Ribosomal protein</keyword>
<dbReference type="HAMAP" id="MF_01334">
    <property type="entry name" value="Ribosomal_bL25_CTC"/>
    <property type="match status" value="1"/>
</dbReference>